<evidence type="ECO:0000313" key="2">
    <source>
        <dbReference type="Proteomes" id="UP001204445"/>
    </source>
</evidence>
<comment type="caution">
    <text evidence="1">The sequence shown here is derived from an EMBL/GenBank/DDBJ whole genome shotgun (WGS) entry which is preliminary data.</text>
</comment>
<sequence>MQFRRPCRLPGVVRGGKEIRQAKCYNTPIVPLFSSKFDHNPLFSIYFFCLAQQVFQIARACGKTFFLTFKAISEN</sequence>
<dbReference type="RefSeq" id="WP_259057739.1">
    <property type="nucleotide sequence ID" value="NZ_JANUCT010000027.1"/>
</dbReference>
<dbReference type="EMBL" id="JANUCT010000027">
    <property type="protein sequence ID" value="MCS3904569.1"/>
    <property type="molecule type" value="Genomic_DNA"/>
</dbReference>
<reference evidence="1" key="1">
    <citation type="submission" date="2022-08" db="EMBL/GenBank/DDBJ databases">
        <title>Genomic Encyclopedia of Type Strains, Phase III (KMG-III): the genomes of soil and plant-associated and newly described type strains.</title>
        <authorList>
            <person name="Whitman W."/>
        </authorList>
    </citation>
    <scope>NUCLEOTIDE SEQUENCE</scope>
    <source>
        <strain evidence="1">HMT 1</strain>
    </source>
</reference>
<keyword evidence="2" id="KW-1185">Reference proteome</keyword>
<proteinExistence type="predicted"/>
<dbReference type="Proteomes" id="UP001204445">
    <property type="component" value="Unassembled WGS sequence"/>
</dbReference>
<name>A0AAE3L1U7_9GAMM</name>
<organism evidence="1 2">
    <name type="scientific">Methylohalomonas lacus</name>
    <dbReference type="NCBI Taxonomy" id="398773"/>
    <lineage>
        <taxon>Bacteria</taxon>
        <taxon>Pseudomonadati</taxon>
        <taxon>Pseudomonadota</taxon>
        <taxon>Gammaproteobacteria</taxon>
        <taxon>Methylohalomonadales</taxon>
        <taxon>Methylohalomonadaceae</taxon>
        <taxon>Methylohalomonas</taxon>
    </lineage>
</organism>
<gene>
    <name evidence="1" type="ORF">J2T55_002608</name>
</gene>
<dbReference type="AlphaFoldDB" id="A0AAE3L1U7"/>
<accession>A0AAE3L1U7</accession>
<evidence type="ECO:0000313" key="1">
    <source>
        <dbReference type="EMBL" id="MCS3904569.1"/>
    </source>
</evidence>
<protein>
    <submittedName>
        <fullName evidence="1">Uncharacterized protein</fullName>
    </submittedName>
</protein>